<dbReference type="GO" id="GO:0010975">
    <property type="term" value="P:regulation of neuron projection development"/>
    <property type="evidence" value="ECO:0007669"/>
    <property type="project" value="TreeGrafter"/>
</dbReference>
<keyword evidence="8" id="KW-1185">Reference proteome</keyword>
<evidence type="ECO:0000256" key="3">
    <source>
        <dbReference type="ARBA" id="ARBA00022737"/>
    </source>
</evidence>
<dbReference type="Gene3D" id="2.30.29.170">
    <property type="match status" value="2"/>
</dbReference>
<dbReference type="GO" id="GO:0005874">
    <property type="term" value="C:microtubule"/>
    <property type="evidence" value="ECO:0007669"/>
    <property type="project" value="TreeGrafter"/>
</dbReference>
<dbReference type="GO" id="GO:0005930">
    <property type="term" value="C:axoneme"/>
    <property type="evidence" value="ECO:0007669"/>
    <property type="project" value="UniProtKB-SubCell"/>
</dbReference>
<dbReference type="InterPro" id="IPR006602">
    <property type="entry name" value="DM10_dom"/>
</dbReference>
<keyword evidence="3" id="KW-0677">Repeat</keyword>
<evidence type="ECO:0000313" key="7">
    <source>
        <dbReference type="Ensembl" id="ENSCVAP00000002776.1"/>
    </source>
</evidence>
<evidence type="ECO:0000256" key="1">
    <source>
        <dbReference type="ARBA" id="ARBA00004430"/>
    </source>
</evidence>
<dbReference type="SMART" id="SM00676">
    <property type="entry name" value="DM10"/>
    <property type="match status" value="2"/>
</dbReference>
<dbReference type="OMA" id="RECTLYY"/>
<dbReference type="FunFam" id="2.30.29.170:FF:000004">
    <property type="entry name" value="EF-hand domain containing 2"/>
    <property type="match status" value="1"/>
</dbReference>
<dbReference type="InterPro" id="IPR040193">
    <property type="entry name" value="EFHC1/EFHC2/EFHB"/>
</dbReference>
<evidence type="ECO:0000256" key="4">
    <source>
        <dbReference type="ARBA" id="ARBA00023212"/>
    </source>
</evidence>
<dbReference type="Proteomes" id="UP000265020">
    <property type="component" value="Unassembled WGS sequence"/>
</dbReference>
<evidence type="ECO:0000256" key="2">
    <source>
        <dbReference type="ARBA" id="ARBA00022490"/>
    </source>
</evidence>
<comment type="subcellular location">
    <subcellularLocation>
        <location evidence="1">Cytoplasm</location>
        <location evidence="1">Cytoskeleton</location>
        <location evidence="1">Cilium axoneme</location>
    </subcellularLocation>
</comment>
<feature type="domain" description="DM10" evidence="6">
    <location>
        <begin position="221"/>
        <end position="318"/>
    </location>
</feature>
<dbReference type="Ensembl" id="ENSCVAT00000011159.1">
    <property type="protein sequence ID" value="ENSCVAP00000002776.1"/>
    <property type="gene ID" value="ENSCVAG00000003908.1"/>
</dbReference>
<dbReference type="Pfam" id="PF06565">
    <property type="entry name" value="DM10_dom"/>
    <property type="match status" value="2"/>
</dbReference>
<evidence type="ECO:0000259" key="6">
    <source>
        <dbReference type="PROSITE" id="PS51336"/>
    </source>
</evidence>
<sequence length="318" mass="36431">MFDNQHSDSSGPQLGKERFHKSHHFDFSGGIPMLMGMEKAGIGGDPLVGQKIPSKYPGVPRGEGSDGPPWLAFDQQVLCFEAFYQETVPDAELEMQNIRRCKIYFYLEDGTIQVVEPKSKNGCVPQGTVIRRHRIPLPDQHQFYNVFHFNINQEVVFYARTFKITDCDSFTKNFLTNLGVLLNEPTAAPEHPFRTLHQKSEDSMKPLRQNRDKFQKFLKNDGKILRFRCFWEDTVFGDQQELILLYYLADDTIEVFQVVPNSGRQHVPKFLSRSKLPKRPPVRMKLPGEAIDPSVLNPLAPMTQVERFMLGGHHVGPV</sequence>
<dbReference type="PANTHER" id="PTHR12086:SF11">
    <property type="entry name" value="EF-HAND DOMAIN-CONTAINING FAMILY MEMBER C2"/>
    <property type="match status" value="1"/>
</dbReference>
<name>A0A3Q2CCV8_CYPVA</name>
<accession>A0A3Q2CCV8</accession>
<dbReference type="STRING" id="28743.ENSCVAP00000002776"/>
<protein>
    <recommendedName>
        <fullName evidence="6">DM10 domain-containing protein</fullName>
    </recommendedName>
</protein>
<keyword evidence="4" id="KW-0206">Cytoskeleton</keyword>
<organism evidence="7 8">
    <name type="scientific">Cyprinodon variegatus</name>
    <name type="common">Sheepshead minnow</name>
    <dbReference type="NCBI Taxonomy" id="28743"/>
    <lineage>
        <taxon>Eukaryota</taxon>
        <taxon>Metazoa</taxon>
        <taxon>Chordata</taxon>
        <taxon>Craniata</taxon>
        <taxon>Vertebrata</taxon>
        <taxon>Euteleostomi</taxon>
        <taxon>Actinopterygii</taxon>
        <taxon>Neopterygii</taxon>
        <taxon>Teleostei</taxon>
        <taxon>Neoteleostei</taxon>
        <taxon>Acanthomorphata</taxon>
        <taxon>Ovalentaria</taxon>
        <taxon>Atherinomorphae</taxon>
        <taxon>Cyprinodontiformes</taxon>
        <taxon>Cyprinodontidae</taxon>
        <taxon>Cyprinodon</taxon>
    </lineage>
</organism>
<dbReference type="PANTHER" id="PTHR12086">
    <property type="entry name" value="EF-HAND DOMAIN C-TERMINAL CONTAINING PROTEIN"/>
    <property type="match status" value="1"/>
</dbReference>
<keyword evidence="5" id="KW-0966">Cell projection</keyword>
<reference evidence="7" key="2">
    <citation type="submission" date="2025-09" db="UniProtKB">
        <authorList>
            <consortium name="Ensembl"/>
        </authorList>
    </citation>
    <scope>IDENTIFICATION</scope>
</reference>
<evidence type="ECO:0000313" key="8">
    <source>
        <dbReference type="Proteomes" id="UP000265020"/>
    </source>
</evidence>
<keyword evidence="2" id="KW-0963">Cytoplasm</keyword>
<evidence type="ECO:0000256" key="5">
    <source>
        <dbReference type="ARBA" id="ARBA00023273"/>
    </source>
</evidence>
<reference evidence="7" key="1">
    <citation type="submission" date="2025-08" db="UniProtKB">
        <authorList>
            <consortium name="Ensembl"/>
        </authorList>
    </citation>
    <scope>IDENTIFICATION</scope>
</reference>
<proteinExistence type="predicted"/>
<dbReference type="GeneTree" id="ENSGT00530000063528"/>
<dbReference type="PROSITE" id="PS51336">
    <property type="entry name" value="DM10"/>
    <property type="match status" value="2"/>
</dbReference>
<dbReference type="AlphaFoldDB" id="A0A3Q2CCV8"/>
<feature type="domain" description="DM10" evidence="6">
    <location>
        <begin position="74"/>
        <end position="179"/>
    </location>
</feature>